<sequence length="44" mass="4808">MVENVSSNRPFSWTASMAVVLYSSASPRPTTSLYELVLTPSAIF</sequence>
<reference evidence="1 2" key="1">
    <citation type="journal article" date="2012" name="J. Bacteriol.">
        <title>Complete genome sequence of the hyperthermophilic cellulolytic Crenarchaeon 'Thermogladius cellulolyticus' 1633.</title>
        <authorList>
            <person name="Mardanov A.V."/>
            <person name="Kochetkova T.V."/>
            <person name="Beletsky A.V."/>
            <person name="Bonch-Osmolovskaya E.A."/>
            <person name="Ravin N.V."/>
            <person name="Skryabin K.G."/>
        </authorList>
    </citation>
    <scope>NUCLEOTIDE SEQUENCE [LARGE SCALE GENOMIC DNA]</scope>
    <source>
        <strain evidence="2">DSM 22663 / VKM B-2946 / 1633</strain>
    </source>
</reference>
<dbReference type="HOGENOM" id="CLU_3210932_0_0_2"/>
<dbReference type="Proteomes" id="UP000005270">
    <property type="component" value="Chromosome"/>
</dbReference>
<protein>
    <submittedName>
        <fullName evidence="1">Uncharacterized protein</fullName>
    </submittedName>
</protein>
<gene>
    <name evidence="1" type="ordered locus">TCELL_0114</name>
</gene>
<accession>I3TCQ1</accession>
<dbReference type="STRING" id="1184251.TCELL_0114"/>
<dbReference type="AlphaFoldDB" id="I3TCQ1"/>
<evidence type="ECO:0000313" key="1">
    <source>
        <dbReference type="EMBL" id="AFK50539.1"/>
    </source>
</evidence>
<proteinExistence type="predicted"/>
<dbReference type="KEGG" id="thg:TCELL_0114"/>
<dbReference type="EMBL" id="CP003531">
    <property type="protein sequence ID" value="AFK50539.1"/>
    <property type="molecule type" value="Genomic_DNA"/>
</dbReference>
<evidence type="ECO:0000313" key="2">
    <source>
        <dbReference type="Proteomes" id="UP000005270"/>
    </source>
</evidence>
<dbReference type="InParanoid" id="I3TCQ1"/>
<organism evidence="1 2">
    <name type="scientific">Thermogladius calderae (strain DSM 22663 / VKM B-2946 / 1633)</name>
    <dbReference type="NCBI Taxonomy" id="1184251"/>
    <lineage>
        <taxon>Archaea</taxon>
        <taxon>Thermoproteota</taxon>
        <taxon>Thermoprotei</taxon>
        <taxon>Desulfurococcales</taxon>
        <taxon>Desulfurococcaceae</taxon>
        <taxon>Thermogladius</taxon>
    </lineage>
</organism>
<keyword evidence="2" id="KW-1185">Reference proteome</keyword>
<name>I3TCQ1_THEC1</name>